<keyword evidence="2" id="KW-1185">Reference proteome</keyword>
<evidence type="ECO:0000313" key="2">
    <source>
        <dbReference type="Proteomes" id="UP000198282"/>
    </source>
</evidence>
<evidence type="ECO:0000313" key="1">
    <source>
        <dbReference type="EMBL" id="SNS71678.1"/>
    </source>
</evidence>
<name>A0A239GSB8_9ACTN</name>
<dbReference type="Proteomes" id="UP000198282">
    <property type="component" value="Unassembled WGS sequence"/>
</dbReference>
<accession>A0A239GSB8</accession>
<protein>
    <submittedName>
        <fullName evidence="1">Uncharacterized protein</fullName>
    </submittedName>
</protein>
<reference evidence="1 2" key="1">
    <citation type="submission" date="2017-06" db="EMBL/GenBank/DDBJ databases">
        <authorList>
            <person name="Kim H.J."/>
            <person name="Triplett B.A."/>
        </authorList>
    </citation>
    <scope>NUCLEOTIDE SEQUENCE [LARGE SCALE GENOMIC DNA]</scope>
    <source>
        <strain evidence="1 2">CGMCC 4.2132</strain>
    </source>
</reference>
<proteinExistence type="predicted"/>
<gene>
    <name evidence="1" type="ORF">SAMN05216276_1014115</name>
</gene>
<organism evidence="1 2">
    <name type="scientific">Streptosporangium subroseum</name>
    <dbReference type="NCBI Taxonomy" id="106412"/>
    <lineage>
        <taxon>Bacteria</taxon>
        <taxon>Bacillati</taxon>
        <taxon>Actinomycetota</taxon>
        <taxon>Actinomycetes</taxon>
        <taxon>Streptosporangiales</taxon>
        <taxon>Streptosporangiaceae</taxon>
        <taxon>Streptosporangium</taxon>
    </lineage>
</organism>
<dbReference type="AlphaFoldDB" id="A0A239GSB8"/>
<sequence length="35" mass="3948">MEVLVGLVDEDLRLELILVEALHTEAERLAAQSDR</sequence>
<dbReference type="EMBL" id="FZOD01000014">
    <property type="protein sequence ID" value="SNS71678.1"/>
    <property type="molecule type" value="Genomic_DNA"/>
</dbReference>